<comment type="cofactor">
    <cofactor evidence="1">
        <name>pyridoxal 5'-phosphate</name>
        <dbReference type="ChEBI" id="CHEBI:597326"/>
    </cofactor>
</comment>
<dbReference type="InterPro" id="IPR005814">
    <property type="entry name" value="Aminotrans_3"/>
</dbReference>
<comment type="similarity">
    <text evidence="3">Belongs to the class-III pyridoxal-phosphate-dependent aminotransferase family.</text>
</comment>
<evidence type="ECO:0000313" key="4">
    <source>
        <dbReference type="EMBL" id="GMA40144.1"/>
    </source>
</evidence>
<dbReference type="PANTHER" id="PTHR43713">
    <property type="entry name" value="GLUTAMATE-1-SEMIALDEHYDE 2,1-AMINOMUTASE"/>
    <property type="match status" value="1"/>
</dbReference>
<gene>
    <name evidence="4" type="ORF">GCM10025883_21890</name>
</gene>
<reference evidence="5" key="1">
    <citation type="journal article" date="2019" name="Int. J. Syst. Evol. Microbiol.">
        <title>The Global Catalogue of Microorganisms (GCM) 10K type strain sequencing project: providing services to taxonomists for standard genome sequencing and annotation.</title>
        <authorList>
            <consortium name="The Broad Institute Genomics Platform"/>
            <consortium name="The Broad Institute Genome Sequencing Center for Infectious Disease"/>
            <person name="Wu L."/>
            <person name="Ma J."/>
        </authorList>
    </citation>
    <scope>NUCLEOTIDE SEQUENCE [LARGE SCALE GENOMIC DNA]</scope>
    <source>
        <strain evidence="5">NBRC 113072</strain>
    </source>
</reference>
<sequence>MDTYSYPKSAELFGRATRVIPGGVYGHLGPAEGCYMPIQDYPLFTQRAEGAYFWDVDGNRFIDYMCAFGPNILGYNDPEVDAAAEKQQRLANCTQNPTPLLIDLAELMVDTVAMADWAFFAKNGGDTTAFAVMIARAATGRDKVVLTHGAYHGVAPWMQQLGSPGVVGSDVSNNLYMDFGDVARFERYVEQHKGEIACFLSTPYHHPVFDDNRTPPEGYWQRIREICTREGIVLAIDDVRAGFRLDVRGSDAYYGFQADLQCFCKALANGHNISAICGTDALKDAAASVMYTGSFWMSAVPMAAAIACITKMREIDAAEICLKTGTALTRGLRDVAKANDFDLSVSGEPSLWYMRTTAMDGVPDDNLLLHQAFVAECVRRGVFFTNHHNLFTNTAMTDDDITFTLEVADAAYKAVRARSRRILSPEI</sequence>
<evidence type="ECO:0000256" key="2">
    <source>
        <dbReference type="ARBA" id="ARBA00022898"/>
    </source>
</evidence>
<proteinExistence type="inferred from homology"/>
<evidence type="ECO:0000313" key="5">
    <source>
        <dbReference type="Proteomes" id="UP001157126"/>
    </source>
</evidence>
<dbReference type="Gene3D" id="3.90.1150.10">
    <property type="entry name" value="Aspartate Aminotransferase, domain 1"/>
    <property type="match status" value="1"/>
</dbReference>
<organism evidence="4 5">
    <name type="scientific">Mobilicoccus caccae</name>
    <dbReference type="NCBI Taxonomy" id="1859295"/>
    <lineage>
        <taxon>Bacteria</taxon>
        <taxon>Bacillati</taxon>
        <taxon>Actinomycetota</taxon>
        <taxon>Actinomycetes</taxon>
        <taxon>Micrococcales</taxon>
        <taxon>Dermatophilaceae</taxon>
        <taxon>Mobilicoccus</taxon>
    </lineage>
</organism>
<dbReference type="InterPro" id="IPR015421">
    <property type="entry name" value="PyrdxlP-dep_Trfase_major"/>
</dbReference>
<protein>
    <submittedName>
        <fullName evidence="4">Glutamate-1-semialdehyde 2,1-aminomutase</fullName>
    </submittedName>
</protein>
<comment type="caution">
    <text evidence="4">The sequence shown here is derived from an EMBL/GenBank/DDBJ whole genome shotgun (WGS) entry which is preliminary data.</text>
</comment>
<name>A0ABQ6IRR1_9MICO</name>
<dbReference type="PANTHER" id="PTHR43713:SF3">
    <property type="entry name" value="GLUTAMATE-1-SEMIALDEHYDE 2,1-AMINOMUTASE 1, CHLOROPLASTIC-RELATED"/>
    <property type="match status" value="1"/>
</dbReference>
<evidence type="ECO:0000256" key="3">
    <source>
        <dbReference type="RuleBase" id="RU003560"/>
    </source>
</evidence>
<dbReference type="InterPro" id="IPR015424">
    <property type="entry name" value="PyrdxlP-dep_Trfase"/>
</dbReference>
<dbReference type="SUPFAM" id="SSF53383">
    <property type="entry name" value="PLP-dependent transferases"/>
    <property type="match status" value="1"/>
</dbReference>
<dbReference type="Pfam" id="PF00202">
    <property type="entry name" value="Aminotran_3"/>
    <property type="match status" value="2"/>
</dbReference>
<dbReference type="InterPro" id="IPR015422">
    <property type="entry name" value="PyrdxlP-dep_Trfase_small"/>
</dbReference>
<dbReference type="Proteomes" id="UP001157126">
    <property type="component" value="Unassembled WGS sequence"/>
</dbReference>
<dbReference type="RefSeq" id="WP_284303892.1">
    <property type="nucleotide sequence ID" value="NZ_BSUO01000001.1"/>
</dbReference>
<evidence type="ECO:0000256" key="1">
    <source>
        <dbReference type="ARBA" id="ARBA00001933"/>
    </source>
</evidence>
<keyword evidence="5" id="KW-1185">Reference proteome</keyword>
<dbReference type="EMBL" id="BSUO01000001">
    <property type="protein sequence ID" value="GMA40144.1"/>
    <property type="molecule type" value="Genomic_DNA"/>
</dbReference>
<accession>A0ABQ6IRR1</accession>
<keyword evidence="2 3" id="KW-0663">Pyridoxal phosphate</keyword>
<dbReference type="Gene3D" id="3.40.640.10">
    <property type="entry name" value="Type I PLP-dependent aspartate aminotransferase-like (Major domain)"/>
    <property type="match status" value="1"/>
</dbReference>